<feature type="chain" id="PRO_5047099833" evidence="1">
    <location>
        <begin position="39"/>
        <end position="204"/>
    </location>
</feature>
<dbReference type="InterPro" id="IPR013974">
    <property type="entry name" value="SAF"/>
</dbReference>
<dbReference type="Pfam" id="PF08666">
    <property type="entry name" value="SAF"/>
    <property type="match status" value="1"/>
</dbReference>
<sequence length="204" mass="19980">MFRPRRPRFPLLTARRLGAALLAALALGLALRPAPAPAGGAEPRGADVVVAATDLAAGTALGRDHLAVVRLPPRAVPDGVVAVPEELVHRVLAGHVRRGEPLTDARLVGAGLTALLPAGQVAAPVRLADLAVAALLRAGDRVDVLAAGPGAGPAERVAAGALVLAAPAGGDGAGLLVLAVDGDTAARLAAAAATATLTVSLPPP</sequence>
<dbReference type="Proteomes" id="UP001233673">
    <property type="component" value="Unassembled WGS sequence"/>
</dbReference>
<keyword evidence="4" id="KW-1185">Reference proteome</keyword>
<evidence type="ECO:0000313" key="4">
    <source>
        <dbReference type="Proteomes" id="UP001233673"/>
    </source>
</evidence>
<feature type="signal peptide" evidence="1">
    <location>
        <begin position="1"/>
        <end position="38"/>
    </location>
</feature>
<accession>A0ABT9IG98</accession>
<proteinExistence type="predicted"/>
<keyword evidence="1" id="KW-0732">Signal</keyword>
<feature type="domain" description="SAF" evidence="2">
    <location>
        <begin position="46"/>
        <end position="108"/>
    </location>
</feature>
<evidence type="ECO:0000313" key="3">
    <source>
        <dbReference type="EMBL" id="MDP5184588.1"/>
    </source>
</evidence>
<evidence type="ECO:0000256" key="1">
    <source>
        <dbReference type="SAM" id="SignalP"/>
    </source>
</evidence>
<dbReference type="CDD" id="cd11614">
    <property type="entry name" value="SAF_CpaB_FlgA_like"/>
    <property type="match status" value="1"/>
</dbReference>
<dbReference type="RefSeq" id="WP_306001146.1">
    <property type="nucleotide sequence ID" value="NZ_JASNFN010000027.1"/>
</dbReference>
<dbReference type="SMART" id="SM00858">
    <property type="entry name" value="SAF"/>
    <property type="match status" value="1"/>
</dbReference>
<comment type="caution">
    <text evidence="3">The sequence shown here is derived from an EMBL/GenBank/DDBJ whole genome shotgun (WGS) entry which is preliminary data.</text>
</comment>
<gene>
    <name evidence="3" type="primary">cpaB</name>
    <name evidence="3" type="ORF">QOZ88_18275</name>
</gene>
<protein>
    <submittedName>
        <fullName evidence="3">Flp pilus assembly protein CpaB</fullName>
    </submittedName>
</protein>
<name>A0ABT9IG98_9ACTN</name>
<organism evidence="3 4">
    <name type="scientific">Blastococcus carthaginiensis</name>
    <dbReference type="NCBI Taxonomy" id="3050034"/>
    <lineage>
        <taxon>Bacteria</taxon>
        <taxon>Bacillati</taxon>
        <taxon>Actinomycetota</taxon>
        <taxon>Actinomycetes</taxon>
        <taxon>Geodermatophilales</taxon>
        <taxon>Geodermatophilaceae</taxon>
        <taxon>Blastococcus</taxon>
    </lineage>
</organism>
<dbReference type="NCBIfam" id="TIGR03177">
    <property type="entry name" value="pilus_cpaB"/>
    <property type="match status" value="1"/>
</dbReference>
<dbReference type="InterPro" id="IPR017592">
    <property type="entry name" value="Pilus_assmbl_Flp-typ_CpaB"/>
</dbReference>
<reference evidence="4" key="1">
    <citation type="submission" date="2023-05" db="EMBL/GenBank/DDBJ databases">
        <title>Draft genome of Pseudofrankia sp. BMG5.37.</title>
        <authorList>
            <person name="Gtari M."/>
            <person name="Ghodhbane F."/>
            <person name="Sbissi I."/>
        </authorList>
    </citation>
    <scope>NUCLEOTIDE SEQUENCE [LARGE SCALE GENOMIC DNA]</scope>
    <source>
        <strain evidence="4">BMG 814</strain>
    </source>
</reference>
<evidence type="ECO:0000259" key="2">
    <source>
        <dbReference type="SMART" id="SM00858"/>
    </source>
</evidence>
<dbReference type="EMBL" id="JASNFN010000027">
    <property type="protein sequence ID" value="MDP5184588.1"/>
    <property type="molecule type" value="Genomic_DNA"/>
</dbReference>